<keyword evidence="2" id="KW-1185">Reference proteome</keyword>
<name>A0A4R6IZT1_9BACT</name>
<gene>
    <name evidence="1" type="ORF">BC659_0495</name>
</gene>
<dbReference type="OrthoDB" id="9935689at2"/>
<evidence type="ECO:0000313" key="2">
    <source>
        <dbReference type="Proteomes" id="UP000295741"/>
    </source>
</evidence>
<protein>
    <submittedName>
        <fullName evidence="1">Uncharacterized protein</fullName>
    </submittedName>
</protein>
<dbReference type="Proteomes" id="UP000295741">
    <property type="component" value="Unassembled WGS sequence"/>
</dbReference>
<dbReference type="AlphaFoldDB" id="A0A4R6IZT1"/>
<accession>A0A4R6IZT1</accession>
<dbReference type="RefSeq" id="WP_133472972.1">
    <property type="nucleotide sequence ID" value="NZ_SNWP01000010.1"/>
</dbReference>
<sequence length="68" mass="7982">MRNTTKLKAILKHYHLDLSLNEKEEMIVNLFHKETGTAMTFEDPSYSKLISKAYSYMNKQLKEGSKKE</sequence>
<dbReference type="EMBL" id="SNWP01000010">
    <property type="protein sequence ID" value="TDO28429.1"/>
    <property type="molecule type" value="Genomic_DNA"/>
</dbReference>
<evidence type="ECO:0000313" key="1">
    <source>
        <dbReference type="EMBL" id="TDO28429.1"/>
    </source>
</evidence>
<proteinExistence type="predicted"/>
<organism evidence="1 2">
    <name type="scientific">Sediminibacterium goheungense</name>
    <dbReference type="NCBI Taxonomy" id="1086393"/>
    <lineage>
        <taxon>Bacteria</taxon>
        <taxon>Pseudomonadati</taxon>
        <taxon>Bacteroidota</taxon>
        <taxon>Chitinophagia</taxon>
        <taxon>Chitinophagales</taxon>
        <taxon>Chitinophagaceae</taxon>
        <taxon>Sediminibacterium</taxon>
    </lineage>
</organism>
<reference evidence="1 2" key="1">
    <citation type="submission" date="2019-03" db="EMBL/GenBank/DDBJ databases">
        <title>Genomic Encyclopedia of Archaeal and Bacterial Type Strains, Phase II (KMG-II): from individual species to whole genera.</title>
        <authorList>
            <person name="Goeker M."/>
        </authorList>
    </citation>
    <scope>NUCLEOTIDE SEQUENCE [LARGE SCALE GENOMIC DNA]</scope>
    <source>
        <strain evidence="1 2">DSM 28323</strain>
    </source>
</reference>
<comment type="caution">
    <text evidence="1">The sequence shown here is derived from an EMBL/GenBank/DDBJ whole genome shotgun (WGS) entry which is preliminary data.</text>
</comment>